<dbReference type="InterPro" id="IPR005648">
    <property type="entry name" value="FlgD"/>
</dbReference>
<accession>A0A3D8GN34</accession>
<comment type="caution">
    <text evidence="3">The sequence shown here is derived from an EMBL/GenBank/DDBJ whole genome shotgun (WGS) entry which is preliminary data.</text>
</comment>
<dbReference type="Pfam" id="PF03963">
    <property type="entry name" value="FlgD"/>
    <property type="match status" value="1"/>
</dbReference>
<evidence type="ECO:0000313" key="4">
    <source>
        <dbReference type="Proteomes" id="UP000257144"/>
    </source>
</evidence>
<evidence type="ECO:0000256" key="1">
    <source>
        <dbReference type="ARBA" id="ARBA00010577"/>
    </source>
</evidence>
<name>A0A3D8GN34_9BACI</name>
<dbReference type="GO" id="GO:0044781">
    <property type="term" value="P:bacterial-type flagellum organization"/>
    <property type="evidence" value="ECO:0007669"/>
    <property type="project" value="UniProtKB-KW"/>
</dbReference>
<protein>
    <recommendedName>
        <fullName evidence="5">Flagellar hook assembly protein FlgD</fullName>
    </recommendedName>
</protein>
<proteinExistence type="inferred from homology"/>
<dbReference type="Proteomes" id="UP000257144">
    <property type="component" value="Unassembled WGS sequence"/>
</dbReference>
<dbReference type="RefSeq" id="WP_115452832.1">
    <property type="nucleotide sequence ID" value="NZ_QNQT01000007.1"/>
</dbReference>
<organism evidence="3 4">
    <name type="scientific">Neobacillus piezotolerans</name>
    <dbReference type="NCBI Taxonomy" id="2259171"/>
    <lineage>
        <taxon>Bacteria</taxon>
        <taxon>Bacillati</taxon>
        <taxon>Bacillota</taxon>
        <taxon>Bacilli</taxon>
        <taxon>Bacillales</taxon>
        <taxon>Bacillaceae</taxon>
        <taxon>Neobacillus</taxon>
    </lineage>
</organism>
<comment type="similarity">
    <text evidence="1">Belongs to the FlgD family.</text>
</comment>
<evidence type="ECO:0000313" key="3">
    <source>
        <dbReference type="EMBL" id="RDU35904.1"/>
    </source>
</evidence>
<evidence type="ECO:0000256" key="2">
    <source>
        <dbReference type="ARBA" id="ARBA00022795"/>
    </source>
</evidence>
<reference evidence="3 4" key="1">
    <citation type="submission" date="2018-07" db="EMBL/GenBank/DDBJ databases">
        <title>Bacillus sp. YLB-04 draft genome sequence.</title>
        <authorList>
            <person name="Yu L."/>
            <person name="Tang X."/>
        </authorList>
    </citation>
    <scope>NUCLEOTIDE SEQUENCE [LARGE SCALE GENOMIC DNA]</scope>
    <source>
        <strain evidence="3 4">YLB-04</strain>
    </source>
</reference>
<dbReference type="EMBL" id="QNQT01000007">
    <property type="protein sequence ID" value="RDU35904.1"/>
    <property type="molecule type" value="Genomic_DNA"/>
</dbReference>
<evidence type="ECO:0008006" key="5">
    <source>
        <dbReference type="Google" id="ProtNLM"/>
    </source>
</evidence>
<gene>
    <name evidence="3" type="ORF">DRW41_15015</name>
</gene>
<dbReference type="AlphaFoldDB" id="A0A3D8GN34"/>
<dbReference type="OrthoDB" id="280334at2"/>
<sequence length="137" mass="15070">MASIQSVNSYSATGAGAVKKQELGKEAFLKILVTQLQQQDPTQPQKDGEFIGQMAQLSVLEQLSNLNKSLTAYLESSNNISQYSYVMGNKVTWTNPETNAQESGVVTGVHYRDNLVYFKVGDQEILSSAITSMELEK</sequence>
<keyword evidence="4" id="KW-1185">Reference proteome</keyword>
<keyword evidence="2" id="KW-1005">Bacterial flagellum biogenesis</keyword>